<evidence type="ECO:0000256" key="3">
    <source>
        <dbReference type="ARBA" id="ARBA00022692"/>
    </source>
</evidence>
<evidence type="ECO:0000313" key="12">
    <source>
        <dbReference type="Proteomes" id="UP000029227"/>
    </source>
</evidence>
<keyword evidence="9" id="KW-0407">Ion channel</keyword>
<keyword evidence="3 10" id="KW-0812">Transmembrane</keyword>
<keyword evidence="2" id="KW-0813">Transport</keyword>
<evidence type="ECO:0000256" key="10">
    <source>
        <dbReference type="SAM" id="Phobius"/>
    </source>
</evidence>
<dbReference type="SUPFAM" id="SSF81340">
    <property type="entry name" value="Clc chloride channel"/>
    <property type="match status" value="1"/>
</dbReference>
<comment type="caution">
    <text evidence="11">The sequence shown here is derived from an EMBL/GenBank/DDBJ whole genome shotgun (WGS) entry which is preliminary data.</text>
</comment>
<keyword evidence="6 10" id="KW-0472">Membrane</keyword>
<dbReference type="InterPro" id="IPR001807">
    <property type="entry name" value="ClC"/>
</dbReference>
<dbReference type="EMBL" id="BBMN01000009">
    <property type="protein sequence ID" value="GAL05913.1"/>
    <property type="molecule type" value="Genomic_DNA"/>
</dbReference>
<feature type="transmembrane region" description="Helical" evidence="10">
    <location>
        <begin position="12"/>
        <end position="39"/>
    </location>
</feature>
<proteinExistence type="predicted"/>
<keyword evidence="8" id="KW-0868">Chloride</keyword>
<evidence type="ECO:0000313" key="11">
    <source>
        <dbReference type="EMBL" id="GAL05913.1"/>
    </source>
</evidence>
<protein>
    <submittedName>
        <fullName evidence="11">H(+)/Cl(-) exchange transporter ClcA</fullName>
    </submittedName>
</protein>
<evidence type="ECO:0000256" key="1">
    <source>
        <dbReference type="ARBA" id="ARBA00004141"/>
    </source>
</evidence>
<keyword evidence="5" id="KW-0406">Ion transport</keyword>
<gene>
    <name evidence="11" type="ORF">JCM19237_1553</name>
</gene>
<dbReference type="PANTHER" id="PTHR43427:SF6">
    <property type="entry name" value="CHLORIDE CHANNEL PROTEIN CLC-E"/>
    <property type="match status" value="1"/>
</dbReference>
<dbReference type="PANTHER" id="PTHR43427">
    <property type="entry name" value="CHLORIDE CHANNEL PROTEIN CLC-E"/>
    <property type="match status" value="1"/>
</dbReference>
<feature type="transmembrane region" description="Helical" evidence="10">
    <location>
        <begin position="45"/>
        <end position="65"/>
    </location>
</feature>
<dbReference type="Gene3D" id="1.10.3080.10">
    <property type="entry name" value="Clc chloride channel"/>
    <property type="match status" value="1"/>
</dbReference>
<accession>A0A090QUH3</accession>
<evidence type="ECO:0000256" key="9">
    <source>
        <dbReference type="ARBA" id="ARBA00023303"/>
    </source>
</evidence>
<dbReference type="Pfam" id="PF00654">
    <property type="entry name" value="Voltage_CLC"/>
    <property type="match status" value="1"/>
</dbReference>
<dbReference type="GO" id="GO:0034707">
    <property type="term" value="C:chloride channel complex"/>
    <property type="evidence" value="ECO:0007669"/>
    <property type="project" value="UniProtKB-KW"/>
</dbReference>
<evidence type="ECO:0000256" key="4">
    <source>
        <dbReference type="ARBA" id="ARBA00022989"/>
    </source>
</evidence>
<evidence type="ECO:0000256" key="7">
    <source>
        <dbReference type="ARBA" id="ARBA00023173"/>
    </source>
</evidence>
<evidence type="ECO:0000256" key="2">
    <source>
        <dbReference type="ARBA" id="ARBA00022448"/>
    </source>
</evidence>
<comment type="subcellular location">
    <subcellularLocation>
        <location evidence="1">Membrane</location>
        <topology evidence="1">Multi-pass membrane protein</topology>
    </subcellularLocation>
</comment>
<evidence type="ECO:0000256" key="8">
    <source>
        <dbReference type="ARBA" id="ARBA00023214"/>
    </source>
</evidence>
<keyword evidence="7" id="KW-0869">Chloride channel</keyword>
<evidence type="ECO:0000256" key="6">
    <source>
        <dbReference type="ARBA" id="ARBA00023136"/>
    </source>
</evidence>
<name>A0A090QUH3_9GAMM</name>
<keyword evidence="4 10" id="KW-1133">Transmembrane helix</keyword>
<dbReference type="Proteomes" id="UP000029227">
    <property type="component" value="Unassembled WGS sequence"/>
</dbReference>
<reference evidence="11 12" key="1">
    <citation type="journal article" date="2014" name="Genome Announc.">
        <title>Draft Genome Sequences of Two Vibrionaceae Species, Vibrio ponticus C121 and Photobacterium aphoticum C119, Isolated as Coral Reef Microbiota.</title>
        <authorList>
            <person name="Al-saari N."/>
            <person name="Meirelles P.M."/>
            <person name="Mino S."/>
            <person name="Suda W."/>
            <person name="Oshima K."/>
            <person name="Hattori M."/>
            <person name="Ohkuma M."/>
            <person name="Thompson F.L."/>
            <person name="Gomez-Gil B."/>
            <person name="Sawabe T."/>
            <person name="Sawabe T."/>
        </authorList>
    </citation>
    <scope>NUCLEOTIDE SEQUENCE [LARGE SCALE GENOMIC DNA]</scope>
    <source>
        <strain evidence="11 12">JCM 19237</strain>
    </source>
</reference>
<dbReference type="eggNOG" id="COG0038">
    <property type="taxonomic scope" value="Bacteria"/>
</dbReference>
<dbReference type="InterPro" id="IPR050368">
    <property type="entry name" value="ClC-type_chloride_channel"/>
</dbReference>
<dbReference type="AlphaFoldDB" id="A0A090QUH3"/>
<organism evidence="11 12">
    <name type="scientific">Photobacterium aphoticum</name>
    <dbReference type="NCBI Taxonomy" id="754436"/>
    <lineage>
        <taxon>Bacteria</taxon>
        <taxon>Pseudomonadati</taxon>
        <taxon>Pseudomonadota</taxon>
        <taxon>Gammaproteobacteria</taxon>
        <taxon>Vibrionales</taxon>
        <taxon>Vibrionaceae</taxon>
        <taxon>Photobacterium</taxon>
    </lineage>
</organism>
<evidence type="ECO:0000256" key="5">
    <source>
        <dbReference type="ARBA" id="ARBA00023065"/>
    </source>
</evidence>
<sequence>MQWWKPELGLDPGIFAIAGMGALFAATVRAPITGVLLVIEMTNNYHLIVPLVITTLGATMLAQVLGGQQSTHNCYIVR</sequence>
<dbReference type="InterPro" id="IPR014743">
    <property type="entry name" value="Cl-channel_core"/>
</dbReference>
<dbReference type="GO" id="GO:0005254">
    <property type="term" value="F:chloride channel activity"/>
    <property type="evidence" value="ECO:0007669"/>
    <property type="project" value="UniProtKB-KW"/>
</dbReference>
<dbReference type="STRING" id="754436.JCM19237_1553"/>